<protein>
    <submittedName>
        <fullName evidence="8">PKHD-type hydroxylase</fullName>
        <ecNumber evidence="8">1.14.11.-</ecNumber>
    </submittedName>
</protein>
<evidence type="ECO:0000259" key="7">
    <source>
        <dbReference type="PROSITE" id="PS51471"/>
    </source>
</evidence>
<organism evidence="8 9">
    <name type="scientific">Limibacillus halophilus</name>
    <dbReference type="NCBI Taxonomy" id="1579333"/>
    <lineage>
        <taxon>Bacteria</taxon>
        <taxon>Pseudomonadati</taxon>
        <taxon>Pseudomonadota</taxon>
        <taxon>Alphaproteobacteria</taxon>
        <taxon>Rhodospirillales</taxon>
        <taxon>Rhodovibrionaceae</taxon>
        <taxon>Limibacillus</taxon>
    </lineage>
</organism>
<accession>A0A839SSI3</accession>
<dbReference type="GO" id="GO:0031418">
    <property type="term" value="F:L-ascorbic acid binding"/>
    <property type="evidence" value="ECO:0007669"/>
    <property type="project" value="UniProtKB-KW"/>
</dbReference>
<evidence type="ECO:0000256" key="5">
    <source>
        <dbReference type="ARBA" id="ARBA00023002"/>
    </source>
</evidence>
<keyword evidence="2" id="KW-0479">Metal-binding</keyword>
<evidence type="ECO:0000256" key="2">
    <source>
        <dbReference type="ARBA" id="ARBA00022723"/>
    </source>
</evidence>
<dbReference type="Gene3D" id="2.60.120.620">
    <property type="entry name" value="q2cbj1_9rhob like domain"/>
    <property type="match status" value="1"/>
</dbReference>
<gene>
    <name evidence="8" type="ORF">FHR98_001709</name>
</gene>
<dbReference type="SMART" id="SM00702">
    <property type="entry name" value="P4Hc"/>
    <property type="match status" value="1"/>
</dbReference>
<dbReference type="AlphaFoldDB" id="A0A839SSI3"/>
<feature type="domain" description="Fe2OG dioxygenase" evidence="7">
    <location>
        <begin position="97"/>
        <end position="195"/>
    </location>
</feature>
<evidence type="ECO:0000313" key="8">
    <source>
        <dbReference type="EMBL" id="MBB3065422.1"/>
    </source>
</evidence>
<dbReference type="EC" id="1.14.11.-" evidence="8"/>
<dbReference type="InterPro" id="IPR006620">
    <property type="entry name" value="Pro_4_hyd_alph"/>
</dbReference>
<evidence type="ECO:0000256" key="4">
    <source>
        <dbReference type="ARBA" id="ARBA00022964"/>
    </source>
</evidence>
<dbReference type="RefSeq" id="WP_183416253.1">
    <property type="nucleotide sequence ID" value="NZ_JACHXA010000004.1"/>
</dbReference>
<keyword evidence="3" id="KW-0847">Vitamin C</keyword>
<dbReference type="InterPro" id="IPR005123">
    <property type="entry name" value="Oxoglu/Fe-dep_dioxygenase_dom"/>
</dbReference>
<comment type="cofactor">
    <cofactor evidence="1">
        <name>L-ascorbate</name>
        <dbReference type="ChEBI" id="CHEBI:38290"/>
    </cofactor>
</comment>
<dbReference type="Pfam" id="PF13640">
    <property type="entry name" value="2OG-FeII_Oxy_3"/>
    <property type="match status" value="1"/>
</dbReference>
<dbReference type="GO" id="GO:0016705">
    <property type="term" value="F:oxidoreductase activity, acting on paired donors, with incorporation or reduction of molecular oxygen"/>
    <property type="evidence" value="ECO:0007669"/>
    <property type="project" value="InterPro"/>
</dbReference>
<reference evidence="8 9" key="1">
    <citation type="submission" date="2020-08" db="EMBL/GenBank/DDBJ databases">
        <title>Genomic Encyclopedia of Type Strains, Phase III (KMG-III): the genomes of soil and plant-associated and newly described type strains.</title>
        <authorList>
            <person name="Whitman W."/>
        </authorList>
    </citation>
    <scope>NUCLEOTIDE SEQUENCE [LARGE SCALE GENOMIC DNA]</scope>
    <source>
        <strain evidence="8 9">CECT 8803</strain>
    </source>
</reference>
<keyword evidence="5 8" id="KW-0560">Oxidoreductase</keyword>
<keyword evidence="9" id="KW-1185">Reference proteome</keyword>
<dbReference type="Proteomes" id="UP000581135">
    <property type="component" value="Unassembled WGS sequence"/>
</dbReference>
<dbReference type="InterPro" id="IPR044862">
    <property type="entry name" value="Pro_4_hyd_alph_FE2OG_OXY"/>
</dbReference>
<evidence type="ECO:0000256" key="1">
    <source>
        <dbReference type="ARBA" id="ARBA00001961"/>
    </source>
</evidence>
<dbReference type="GO" id="GO:0051213">
    <property type="term" value="F:dioxygenase activity"/>
    <property type="evidence" value="ECO:0007669"/>
    <property type="project" value="UniProtKB-KW"/>
</dbReference>
<proteinExistence type="predicted"/>
<dbReference type="EMBL" id="JACHXA010000004">
    <property type="protein sequence ID" value="MBB3065422.1"/>
    <property type="molecule type" value="Genomic_DNA"/>
</dbReference>
<evidence type="ECO:0000256" key="3">
    <source>
        <dbReference type="ARBA" id="ARBA00022896"/>
    </source>
</evidence>
<dbReference type="PROSITE" id="PS51471">
    <property type="entry name" value="FE2OG_OXY"/>
    <property type="match status" value="1"/>
</dbReference>
<name>A0A839SSI3_9PROT</name>
<comment type="caution">
    <text evidence="8">The sequence shown here is derived from an EMBL/GenBank/DDBJ whole genome shotgun (WGS) entry which is preliminary data.</text>
</comment>
<dbReference type="GO" id="GO:0005506">
    <property type="term" value="F:iron ion binding"/>
    <property type="evidence" value="ECO:0007669"/>
    <property type="project" value="InterPro"/>
</dbReference>
<sequence length="199" mass="22369">MVGVTLRKASVRAPSTPPSYVACFAGVFTEAECLRLRDLVDLDRPEPAATKAGYAPLVRRSTIAWVPESPAWEWTDKRMATLLADANREHFAFELLGFEERLQVARYEAIRRGAFDWHCDRALSGLAASRKLSITVQLSEKTEYRGGNLEFFGNGRKWRAPRERGTAIVFASFLSHRVTPVTHGVRHSLVGWAHGPDFR</sequence>
<evidence type="ECO:0000313" key="9">
    <source>
        <dbReference type="Proteomes" id="UP000581135"/>
    </source>
</evidence>
<keyword evidence="4" id="KW-0223">Dioxygenase</keyword>
<evidence type="ECO:0000256" key="6">
    <source>
        <dbReference type="ARBA" id="ARBA00023004"/>
    </source>
</evidence>
<keyword evidence="6" id="KW-0408">Iron</keyword>